<dbReference type="HOGENOM" id="CLU_3220763_0_0_6"/>
<keyword evidence="2" id="KW-1185">Reference proteome</keyword>
<dbReference type="AlphaFoldDB" id="A0A024HL60"/>
<reference evidence="1 2" key="1">
    <citation type="submission" date="2013-03" db="EMBL/GenBank/DDBJ databases">
        <authorList>
            <person name="Linke B."/>
        </authorList>
    </citation>
    <scope>NUCLEOTIDE SEQUENCE [LARGE SCALE GENOMIC DNA]</scope>
    <source>
        <strain evidence="1 2">B13</strain>
    </source>
</reference>
<gene>
    <name evidence="1" type="ORF">PKB_4466</name>
</gene>
<evidence type="ECO:0000313" key="1">
    <source>
        <dbReference type="EMBL" id="CDF85790.1"/>
    </source>
</evidence>
<dbReference type="PATRIC" id="fig|1301098.3.peg.4454"/>
<dbReference type="RefSeq" id="WP_269090590.1">
    <property type="nucleotide sequence ID" value="NZ_HG322950.1"/>
</dbReference>
<organism evidence="1 2">
    <name type="scientific">Pseudomonas knackmussii (strain DSM 6978 / CCUG 54928 / LMG 23759 / B13)</name>
    <dbReference type="NCBI Taxonomy" id="1301098"/>
    <lineage>
        <taxon>Bacteria</taxon>
        <taxon>Pseudomonadati</taxon>
        <taxon>Pseudomonadota</taxon>
        <taxon>Gammaproteobacteria</taxon>
        <taxon>Pseudomonadales</taxon>
        <taxon>Pseudomonadaceae</taxon>
        <taxon>Pseudomonas</taxon>
    </lineage>
</organism>
<accession>A0A024HL60</accession>
<evidence type="ECO:0000313" key="2">
    <source>
        <dbReference type="Proteomes" id="UP000025241"/>
    </source>
</evidence>
<proteinExistence type="predicted"/>
<name>A0A024HL60_PSEKB</name>
<dbReference type="KEGG" id="pkc:PKB_4466"/>
<dbReference type="Proteomes" id="UP000025241">
    <property type="component" value="Chromosome I"/>
</dbReference>
<reference evidence="1 2" key="2">
    <citation type="submission" date="2014-05" db="EMBL/GenBank/DDBJ databases">
        <title>Genome sequence of the 3-chlorobenzoate degrading bacterium Pseudomonas knackmussii B13 shows multiple evidence for horizontal gene transfer.</title>
        <authorList>
            <person name="Miyazaki R."/>
            <person name="Bertelli C."/>
            <person name="Falquet L."/>
            <person name="Robinson-Rechavi M."/>
            <person name="Gharib W."/>
            <person name="Roy S."/>
            <person name="Van der Meer J.R."/>
        </authorList>
    </citation>
    <scope>NUCLEOTIDE SEQUENCE [LARGE SCALE GENOMIC DNA]</scope>
    <source>
        <strain evidence="1 2">B13</strain>
    </source>
</reference>
<sequence length="44" mass="4828">MSYTAKSFSALVNALLAAGVTRPEQMTRQPFRNAQGYWSAVVHA</sequence>
<dbReference type="STRING" id="1301098.PKB_4466"/>
<protein>
    <submittedName>
        <fullName evidence="1">Uncharacterized protein</fullName>
    </submittedName>
</protein>
<dbReference type="EMBL" id="HG322950">
    <property type="protein sequence ID" value="CDF85790.1"/>
    <property type="molecule type" value="Genomic_DNA"/>
</dbReference>